<dbReference type="InterPro" id="IPR004358">
    <property type="entry name" value="Sig_transdc_His_kin-like_C"/>
</dbReference>
<feature type="transmembrane region" description="Helical" evidence="14">
    <location>
        <begin position="206"/>
        <end position="225"/>
    </location>
</feature>
<dbReference type="SUPFAM" id="SSF47384">
    <property type="entry name" value="Homodimeric domain of signal transducing histidine kinase"/>
    <property type="match status" value="1"/>
</dbReference>
<evidence type="ECO:0000256" key="7">
    <source>
        <dbReference type="ARBA" id="ARBA00022692"/>
    </source>
</evidence>
<dbReference type="Pfam" id="PF02518">
    <property type="entry name" value="HATPase_c"/>
    <property type="match status" value="1"/>
</dbReference>
<keyword evidence="18" id="KW-1185">Reference proteome</keyword>
<dbReference type="InterPro" id="IPR050398">
    <property type="entry name" value="HssS/ArlS-like"/>
</dbReference>
<dbReference type="EMBL" id="SEWG01000006">
    <property type="protein sequence ID" value="RYU87869.1"/>
    <property type="molecule type" value="Genomic_DNA"/>
</dbReference>
<dbReference type="InterPro" id="IPR003594">
    <property type="entry name" value="HATPase_dom"/>
</dbReference>
<dbReference type="GO" id="GO:0005886">
    <property type="term" value="C:plasma membrane"/>
    <property type="evidence" value="ECO:0007669"/>
    <property type="project" value="UniProtKB-SubCell"/>
</dbReference>
<accession>A0A4V1ZBI5</accession>
<dbReference type="InterPro" id="IPR005467">
    <property type="entry name" value="His_kinase_dom"/>
</dbReference>
<evidence type="ECO:0000256" key="2">
    <source>
        <dbReference type="ARBA" id="ARBA00004651"/>
    </source>
</evidence>
<keyword evidence="10" id="KW-0067">ATP-binding</keyword>
<reference evidence="17 18" key="1">
    <citation type="submission" date="2019-02" db="EMBL/GenBank/DDBJ databases">
        <title>Bacterial novel species Mucilaginibacter sp. 17JY9-4 isolated from soil.</title>
        <authorList>
            <person name="Jung H.-Y."/>
        </authorList>
    </citation>
    <scope>NUCLEOTIDE SEQUENCE [LARGE SCALE GENOMIC DNA]</scope>
    <source>
        <strain evidence="17 18">17JY9-4</strain>
    </source>
</reference>
<keyword evidence="5" id="KW-0597">Phosphoprotein</keyword>
<keyword evidence="9 17" id="KW-0418">Kinase</keyword>
<dbReference type="InterPro" id="IPR036097">
    <property type="entry name" value="HisK_dim/P_sf"/>
</dbReference>
<evidence type="ECO:0000256" key="13">
    <source>
        <dbReference type="ARBA" id="ARBA00023136"/>
    </source>
</evidence>
<evidence type="ECO:0000256" key="4">
    <source>
        <dbReference type="ARBA" id="ARBA00022475"/>
    </source>
</evidence>
<dbReference type="SMART" id="SM00388">
    <property type="entry name" value="HisKA"/>
    <property type="match status" value="1"/>
</dbReference>
<dbReference type="Gene3D" id="1.10.287.130">
    <property type="match status" value="1"/>
</dbReference>
<keyword evidence="12" id="KW-0902">Two-component regulatory system</keyword>
<dbReference type="AlphaFoldDB" id="A0A4V1ZBI5"/>
<proteinExistence type="predicted"/>
<dbReference type="CDD" id="cd00082">
    <property type="entry name" value="HisKA"/>
    <property type="match status" value="1"/>
</dbReference>
<evidence type="ECO:0000256" key="11">
    <source>
        <dbReference type="ARBA" id="ARBA00022989"/>
    </source>
</evidence>
<keyword evidence="6" id="KW-0808">Transferase</keyword>
<dbReference type="SMART" id="SM00387">
    <property type="entry name" value="HATPase_c"/>
    <property type="match status" value="1"/>
</dbReference>
<dbReference type="OrthoDB" id="9776727at2"/>
<feature type="transmembrane region" description="Helical" evidence="14">
    <location>
        <begin position="317"/>
        <end position="342"/>
    </location>
</feature>
<dbReference type="PROSITE" id="PS50109">
    <property type="entry name" value="HIS_KIN"/>
    <property type="match status" value="1"/>
</dbReference>
<dbReference type="PRINTS" id="PR00344">
    <property type="entry name" value="BCTRLSENSOR"/>
</dbReference>
<dbReference type="Gene3D" id="6.10.340.10">
    <property type="match status" value="1"/>
</dbReference>
<name>A0A4V1ZBI5_9SPHI</name>
<comment type="catalytic activity">
    <reaction evidence="1">
        <text>ATP + protein L-histidine = ADP + protein N-phospho-L-histidine.</text>
        <dbReference type="EC" id="2.7.13.3"/>
    </reaction>
</comment>
<evidence type="ECO:0000256" key="8">
    <source>
        <dbReference type="ARBA" id="ARBA00022741"/>
    </source>
</evidence>
<protein>
    <recommendedName>
        <fullName evidence="3">histidine kinase</fullName>
        <ecNumber evidence="3">2.7.13.3</ecNumber>
    </recommendedName>
</protein>
<feature type="domain" description="HAMP" evidence="16">
    <location>
        <begin position="964"/>
        <end position="1016"/>
    </location>
</feature>
<feature type="transmembrane region" description="Helical" evidence="14">
    <location>
        <begin position="362"/>
        <end position="388"/>
    </location>
</feature>
<evidence type="ECO:0000259" key="15">
    <source>
        <dbReference type="PROSITE" id="PS50109"/>
    </source>
</evidence>
<evidence type="ECO:0000256" key="1">
    <source>
        <dbReference type="ARBA" id="ARBA00000085"/>
    </source>
</evidence>
<feature type="transmembrane region" description="Helical" evidence="14">
    <location>
        <begin position="775"/>
        <end position="796"/>
    </location>
</feature>
<keyword evidence="4" id="KW-1003">Cell membrane</keyword>
<sequence>MSTAGKIRVLLVLLFASLLFTAIVVESTYTPANNLIQTSKLLENNLHGKENYVYSAIKNKKVFNEIKNLRNTPAKGLNYIDEYTIKNAIWIVVYKNGVPDFWSGAKIIPQKVSRIKEGCSFTKQPNGYYETIKKTEGNTSVVFFIPVKTNYPFTNEYLKNIFAKDLTIDDNIAIADFTDKSVYAVHDVNNVYLFSLKLVKGVNHRFFYFVIGFWLLAIFTLFILINNVARYLVNKSYVYGGLFLLAGFIILFRLLNLHYGWPYFTQQLSLFNPQLYASSPIFRSLGDFCINILVMCWFVIFTYIHRNKLVVKVPGKIISYLVFAGCLVLLITTSTNLLRVFYGLVINSKISFDVNNVLNLSGFSLLGVLMLCFSFLMFFLLTEIILTICFKLDIPIMQQALLFVAGIIVTTGVVTYYWEFSLFYLLWMVLVIIRGYAFLYNDRKFTATSFISTVLICAIIASIKLNHFESIKEHELRKVLIQRLEVPDDATADVLFKKIEKQIIVDPILVAYYKSTDHTSDYLETRLQKLYFDRYLSKYDFEVHEYDTTDQPISVDKNYSLDVFKDMVVYSSFKVSDYFYRQNESFGFQSYFAILPVMDGAQKLGTIVIELKSKPLLAAGTFPDLLIDKEVKGSNDEFKNYSFAFYTDNTLIGQSGTYVYRIKNKEFKGELKKYTVQTTRSSKPAFSEKFTTYSHLLYKPSNRNLIVVSQENNVLLSNITALTFFFVVLLAFNAIILLIRVIWIRVKIFNVSNNRIRWSFKLTFDRILYKTRIQFSMIFAVVITLVLVGIITFISISAQYQAQQDKLIRSKIMQIAVAFETGPINNYINTITEDSKVRFDDLANTYSADLALYDLNGNLLITTQPKIYDYGLLCKQMNGRAFIALNGMQKSEVLNEEKIGLLTYKAAYTPLRNIKHETVAYLQLPYFANAADYTERIGSLLNIMINVYALVFIAIGLFAVIIARQITAPLNFIQYNLSKTIYGKKNEPIKWERNDEIGALVKEYNNMIAALENSANKLAQSERETAWREMAKQVAHEIKNPLTPLKLGLQLLDKSWKDKDPKFDQKFERFSKSFVEQIESLSSIASEFSAFAKMPDTRIERMDIFEVFGQAVTIFKQMDNVKITFRPPGTPFFVSADRDQLLRCFNNLLKNAIEATPQDKDCLINIEYLITNKNILLTLKDNGNGIPEGMREKIFEPNFTTKSSGTGLGLAFVKNSIENASGKVWFETTIDVGTTFYLSFPADNEQAV</sequence>
<feature type="transmembrane region" description="Helical" evidence="14">
    <location>
        <begin position="719"/>
        <end position="743"/>
    </location>
</feature>
<feature type="transmembrane region" description="Helical" evidence="14">
    <location>
        <begin position="237"/>
        <end position="261"/>
    </location>
</feature>
<dbReference type="EC" id="2.7.13.3" evidence="3"/>
<dbReference type="SUPFAM" id="SSF55874">
    <property type="entry name" value="ATPase domain of HSP90 chaperone/DNA topoisomerase II/histidine kinase"/>
    <property type="match status" value="1"/>
</dbReference>
<evidence type="ECO:0000259" key="16">
    <source>
        <dbReference type="PROSITE" id="PS50885"/>
    </source>
</evidence>
<evidence type="ECO:0000256" key="12">
    <source>
        <dbReference type="ARBA" id="ARBA00023012"/>
    </source>
</evidence>
<feature type="domain" description="Histidine kinase" evidence="15">
    <location>
        <begin position="1033"/>
        <end position="1244"/>
    </location>
</feature>
<dbReference type="PROSITE" id="PS50885">
    <property type="entry name" value="HAMP"/>
    <property type="match status" value="1"/>
</dbReference>
<feature type="transmembrane region" description="Helical" evidence="14">
    <location>
        <begin position="281"/>
        <end position="305"/>
    </location>
</feature>
<keyword evidence="13 14" id="KW-0472">Membrane</keyword>
<evidence type="ECO:0000256" key="6">
    <source>
        <dbReference type="ARBA" id="ARBA00022679"/>
    </source>
</evidence>
<comment type="caution">
    <text evidence="17">The sequence shown here is derived from an EMBL/GenBank/DDBJ whole genome shotgun (WGS) entry which is preliminary data.</text>
</comment>
<dbReference type="Gene3D" id="3.30.565.10">
    <property type="entry name" value="Histidine kinase-like ATPase, C-terminal domain"/>
    <property type="match status" value="1"/>
</dbReference>
<organism evidence="17 18">
    <name type="scientific">Mucilaginibacter terrigena</name>
    <dbReference type="NCBI Taxonomy" id="2492395"/>
    <lineage>
        <taxon>Bacteria</taxon>
        <taxon>Pseudomonadati</taxon>
        <taxon>Bacteroidota</taxon>
        <taxon>Sphingobacteriia</taxon>
        <taxon>Sphingobacteriales</taxon>
        <taxon>Sphingobacteriaceae</taxon>
        <taxon>Mucilaginibacter</taxon>
    </lineage>
</organism>
<dbReference type="InterPro" id="IPR036890">
    <property type="entry name" value="HATPase_C_sf"/>
</dbReference>
<dbReference type="GO" id="GO:0000155">
    <property type="term" value="F:phosphorelay sensor kinase activity"/>
    <property type="evidence" value="ECO:0007669"/>
    <property type="project" value="InterPro"/>
</dbReference>
<feature type="transmembrane region" description="Helical" evidence="14">
    <location>
        <begin position="943"/>
        <end position="963"/>
    </location>
</feature>
<dbReference type="Pfam" id="PF00512">
    <property type="entry name" value="HisKA"/>
    <property type="match status" value="1"/>
</dbReference>
<evidence type="ECO:0000256" key="9">
    <source>
        <dbReference type="ARBA" id="ARBA00022777"/>
    </source>
</evidence>
<comment type="subcellular location">
    <subcellularLocation>
        <location evidence="2">Cell membrane</location>
        <topology evidence="2">Multi-pass membrane protein</topology>
    </subcellularLocation>
</comment>
<dbReference type="RefSeq" id="WP_129877564.1">
    <property type="nucleotide sequence ID" value="NZ_SEWG01000006.1"/>
</dbReference>
<keyword evidence="11 14" id="KW-1133">Transmembrane helix</keyword>
<dbReference type="CDD" id="cd00075">
    <property type="entry name" value="HATPase"/>
    <property type="match status" value="1"/>
</dbReference>
<keyword evidence="8" id="KW-0547">Nucleotide-binding</keyword>
<dbReference type="GO" id="GO:0005524">
    <property type="term" value="F:ATP binding"/>
    <property type="evidence" value="ECO:0007669"/>
    <property type="project" value="UniProtKB-KW"/>
</dbReference>
<dbReference type="Proteomes" id="UP000293331">
    <property type="component" value="Unassembled WGS sequence"/>
</dbReference>
<gene>
    <name evidence="17" type="ORF">EWM62_15350</name>
</gene>
<evidence type="ECO:0000256" key="10">
    <source>
        <dbReference type="ARBA" id="ARBA00022840"/>
    </source>
</evidence>
<evidence type="ECO:0000313" key="18">
    <source>
        <dbReference type="Proteomes" id="UP000293331"/>
    </source>
</evidence>
<keyword evidence="7 14" id="KW-0812">Transmembrane</keyword>
<feature type="transmembrane region" description="Helical" evidence="14">
    <location>
        <begin position="424"/>
        <end position="440"/>
    </location>
</feature>
<dbReference type="InterPro" id="IPR003661">
    <property type="entry name" value="HisK_dim/P_dom"/>
</dbReference>
<evidence type="ECO:0000313" key="17">
    <source>
        <dbReference type="EMBL" id="RYU87869.1"/>
    </source>
</evidence>
<evidence type="ECO:0000256" key="5">
    <source>
        <dbReference type="ARBA" id="ARBA00022553"/>
    </source>
</evidence>
<feature type="transmembrane region" description="Helical" evidence="14">
    <location>
        <begin position="400"/>
        <end position="418"/>
    </location>
</feature>
<dbReference type="PANTHER" id="PTHR45528">
    <property type="entry name" value="SENSOR HISTIDINE KINASE CPXA"/>
    <property type="match status" value="1"/>
</dbReference>
<evidence type="ECO:0000256" key="3">
    <source>
        <dbReference type="ARBA" id="ARBA00012438"/>
    </source>
</evidence>
<dbReference type="PANTHER" id="PTHR45528:SF1">
    <property type="entry name" value="SENSOR HISTIDINE KINASE CPXA"/>
    <property type="match status" value="1"/>
</dbReference>
<dbReference type="InterPro" id="IPR003660">
    <property type="entry name" value="HAMP_dom"/>
</dbReference>
<evidence type="ECO:0000256" key="14">
    <source>
        <dbReference type="SAM" id="Phobius"/>
    </source>
</evidence>